<dbReference type="RefSeq" id="WP_027508342.1">
    <property type="nucleotide sequence ID" value="NZ_CP104143.1"/>
</dbReference>
<sequence length="139" mass="15290">MPEFELTASPSPEDLAIIQDALSAFNTEDVGAWERKPLAVLIRDTDGKVTGGLSGYTAWGWLFTQTLYIPETQRGKGMAGKILAAAEEEAKARGCHGAWIDTFNPQALHTYQQAGYEIFGDLPQFPKGRTRSFLRKNLG</sequence>
<keyword evidence="3" id="KW-0012">Acyltransferase</keyword>
<gene>
    <name evidence="2" type="ORF">CWR43_23720</name>
    <name evidence="3" type="ORF">N2599_11700</name>
</gene>
<keyword evidence="5" id="KW-1185">Reference proteome</keyword>
<dbReference type="PROSITE" id="PS51186">
    <property type="entry name" value="GNAT"/>
    <property type="match status" value="1"/>
</dbReference>
<dbReference type="SUPFAM" id="SSF55729">
    <property type="entry name" value="Acyl-CoA N-acyltransferases (Nat)"/>
    <property type="match status" value="1"/>
</dbReference>
<dbReference type="GO" id="GO:0016747">
    <property type="term" value="F:acyltransferase activity, transferring groups other than amino-acyl groups"/>
    <property type="evidence" value="ECO:0007669"/>
    <property type="project" value="InterPro"/>
</dbReference>
<evidence type="ECO:0000313" key="5">
    <source>
        <dbReference type="Proteomes" id="UP001060123"/>
    </source>
</evidence>
<dbReference type="InterPro" id="IPR016181">
    <property type="entry name" value="Acyl_CoA_acyltransferase"/>
</dbReference>
<dbReference type="Proteomes" id="UP000232164">
    <property type="component" value="Unassembled WGS sequence"/>
</dbReference>
<evidence type="ECO:0000313" key="3">
    <source>
        <dbReference type="EMBL" id="UWU12836.1"/>
    </source>
</evidence>
<dbReference type="AlphaFoldDB" id="A0A2N0D557"/>
<organism evidence="2 4">
    <name type="scientific">Rhizobium sullae</name>
    <name type="common">Rhizobium hedysari</name>
    <dbReference type="NCBI Taxonomy" id="50338"/>
    <lineage>
        <taxon>Bacteria</taxon>
        <taxon>Pseudomonadati</taxon>
        <taxon>Pseudomonadota</taxon>
        <taxon>Alphaproteobacteria</taxon>
        <taxon>Hyphomicrobiales</taxon>
        <taxon>Rhizobiaceae</taxon>
        <taxon>Rhizobium/Agrobacterium group</taxon>
        <taxon>Rhizobium</taxon>
    </lineage>
</organism>
<keyword evidence="2" id="KW-0808">Transferase</keyword>
<reference evidence="3" key="3">
    <citation type="submission" date="2022-09" db="EMBL/GenBank/DDBJ databases">
        <title>Australian commercial rhizobial inoculants.</title>
        <authorList>
            <person name="Kohlmeier M.G."/>
            <person name="O'Hara G.W."/>
            <person name="Colombi E."/>
            <person name="Ramsay J.P."/>
            <person name="Terpolilli J."/>
        </authorList>
    </citation>
    <scope>NUCLEOTIDE SEQUENCE</scope>
    <source>
        <strain evidence="3">WSM1592</strain>
    </source>
</reference>
<dbReference type="InterPro" id="IPR000182">
    <property type="entry name" value="GNAT_dom"/>
</dbReference>
<dbReference type="Gene3D" id="3.40.630.30">
    <property type="match status" value="1"/>
</dbReference>
<proteinExistence type="predicted"/>
<protein>
    <submittedName>
        <fullName evidence="2">GNAT family N-acetyltransferase</fullName>
        <ecNumber evidence="3">2.3.1.-</ecNumber>
    </submittedName>
</protein>
<feature type="domain" description="N-acetyltransferase" evidence="1">
    <location>
        <begin position="1"/>
        <end position="139"/>
    </location>
</feature>
<dbReference type="Proteomes" id="UP001060123">
    <property type="component" value="Chromosome"/>
</dbReference>
<evidence type="ECO:0000259" key="1">
    <source>
        <dbReference type="PROSITE" id="PS51186"/>
    </source>
</evidence>
<reference evidence="2 4" key="2">
    <citation type="submission" date="2017-12" db="EMBL/GenBank/DDBJ databases">
        <title>Genome sequence of Rhizobium sullae HCNT1 isolated from Sulla coronaria nodules and featuring peculiar denitrification phenotypes.</title>
        <authorList>
            <person name="De Diego-Diaz B."/>
            <person name="Treu L."/>
            <person name="Campanaro S."/>
            <person name="Da Silva Duarte V."/>
            <person name="Basaglia M."/>
            <person name="Favaro L."/>
            <person name="Casella S."/>
            <person name="Squartini A."/>
        </authorList>
    </citation>
    <scope>NUCLEOTIDE SEQUENCE [LARGE SCALE GENOMIC DNA]</scope>
    <source>
        <strain evidence="2 4">HCNT1</strain>
    </source>
</reference>
<dbReference type="EC" id="2.3.1.-" evidence="3"/>
<dbReference type="EMBL" id="CP104143">
    <property type="protein sequence ID" value="UWU12836.1"/>
    <property type="molecule type" value="Genomic_DNA"/>
</dbReference>
<reference evidence="2 4" key="1">
    <citation type="submission" date="2017-11" db="EMBL/GenBank/DDBJ databases">
        <authorList>
            <person name="Han C.G."/>
        </authorList>
    </citation>
    <scope>NUCLEOTIDE SEQUENCE [LARGE SCALE GENOMIC DNA]</scope>
    <source>
        <strain evidence="2 4">HCNT1</strain>
    </source>
</reference>
<accession>A0A2N0D557</accession>
<dbReference type="EMBL" id="PIQN01000019">
    <property type="protein sequence ID" value="PKA41231.1"/>
    <property type="molecule type" value="Genomic_DNA"/>
</dbReference>
<dbReference type="Pfam" id="PF00583">
    <property type="entry name" value="Acetyltransf_1"/>
    <property type="match status" value="1"/>
</dbReference>
<name>A0A2N0D557_RHISU</name>
<dbReference type="STRING" id="1041146.GCA_000427985_02701"/>
<evidence type="ECO:0000313" key="2">
    <source>
        <dbReference type="EMBL" id="PKA41231.1"/>
    </source>
</evidence>
<evidence type="ECO:0000313" key="4">
    <source>
        <dbReference type="Proteomes" id="UP000232164"/>
    </source>
</evidence>